<dbReference type="SUPFAM" id="SSF47459">
    <property type="entry name" value="HLH, helix-loop-helix DNA-binding domain"/>
    <property type="match status" value="1"/>
</dbReference>
<protein>
    <recommendedName>
        <fullName evidence="8">BHLH domain-containing protein</fullName>
    </recommendedName>
</protein>
<evidence type="ECO:0000313" key="10">
    <source>
        <dbReference type="Proteomes" id="UP000250235"/>
    </source>
</evidence>
<dbReference type="OrthoDB" id="1931098at2759"/>
<keyword evidence="6" id="KW-0175">Coiled coil</keyword>
<name>A0A2Z7CUN8_9LAMI</name>
<dbReference type="InterPro" id="IPR011598">
    <property type="entry name" value="bHLH_dom"/>
</dbReference>
<dbReference type="PANTHER" id="PTHR47075:SF9">
    <property type="entry name" value="TRANSCRIPTION FACTOR BHLH47"/>
    <property type="match status" value="1"/>
</dbReference>
<accession>A0A2Z7CUN8</accession>
<evidence type="ECO:0000256" key="7">
    <source>
        <dbReference type="SAM" id="MobiDB-lite"/>
    </source>
</evidence>
<dbReference type="AlphaFoldDB" id="A0A2Z7CUN8"/>
<evidence type="ECO:0000256" key="2">
    <source>
        <dbReference type="ARBA" id="ARBA00023015"/>
    </source>
</evidence>
<dbReference type="InterPro" id="IPR057075">
    <property type="entry name" value="bHLH_IRO3"/>
</dbReference>
<dbReference type="GO" id="GO:0003677">
    <property type="term" value="F:DNA binding"/>
    <property type="evidence" value="ECO:0007669"/>
    <property type="project" value="UniProtKB-KW"/>
</dbReference>
<keyword evidence="3" id="KW-0238">DNA-binding</keyword>
<evidence type="ECO:0000259" key="8">
    <source>
        <dbReference type="PROSITE" id="PS50888"/>
    </source>
</evidence>
<evidence type="ECO:0000256" key="6">
    <source>
        <dbReference type="SAM" id="Coils"/>
    </source>
</evidence>
<dbReference type="EMBL" id="KQ992987">
    <property type="protein sequence ID" value="KZV49697.1"/>
    <property type="molecule type" value="Genomic_DNA"/>
</dbReference>
<organism evidence="9 10">
    <name type="scientific">Dorcoceras hygrometricum</name>
    <dbReference type="NCBI Taxonomy" id="472368"/>
    <lineage>
        <taxon>Eukaryota</taxon>
        <taxon>Viridiplantae</taxon>
        <taxon>Streptophyta</taxon>
        <taxon>Embryophyta</taxon>
        <taxon>Tracheophyta</taxon>
        <taxon>Spermatophyta</taxon>
        <taxon>Magnoliopsida</taxon>
        <taxon>eudicotyledons</taxon>
        <taxon>Gunneridae</taxon>
        <taxon>Pentapetalae</taxon>
        <taxon>asterids</taxon>
        <taxon>lamiids</taxon>
        <taxon>Lamiales</taxon>
        <taxon>Gesneriaceae</taxon>
        <taxon>Didymocarpoideae</taxon>
        <taxon>Trichosporeae</taxon>
        <taxon>Loxocarpinae</taxon>
        <taxon>Dorcoceras</taxon>
    </lineage>
</organism>
<feature type="domain" description="BHLH" evidence="8">
    <location>
        <begin position="30"/>
        <end position="80"/>
    </location>
</feature>
<dbReference type="InterPro" id="IPR036638">
    <property type="entry name" value="HLH_DNA-bd_sf"/>
</dbReference>
<evidence type="ECO:0000256" key="3">
    <source>
        <dbReference type="ARBA" id="ARBA00023125"/>
    </source>
</evidence>
<dbReference type="GO" id="GO:0046983">
    <property type="term" value="F:protein dimerization activity"/>
    <property type="evidence" value="ECO:0007669"/>
    <property type="project" value="InterPro"/>
</dbReference>
<comment type="subcellular location">
    <subcellularLocation>
        <location evidence="1">Nucleus</location>
    </subcellularLocation>
</comment>
<evidence type="ECO:0000256" key="4">
    <source>
        <dbReference type="ARBA" id="ARBA00023163"/>
    </source>
</evidence>
<feature type="region of interest" description="Disordered" evidence="7">
    <location>
        <begin position="194"/>
        <end position="213"/>
    </location>
</feature>
<dbReference type="Gene3D" id="4.10.280.10">
    <property type="entry name" value="Helix-loop-helix DNA-binding domain"/>
    <property type="match status" value="1"/>
</dbReference>
<keyword evidence="2" id="KW-0805">Transcription regulation</keyword>
<gene>
    <name evidence="9" type="ORF">F511_24912</name>
</gene>
<dbReference type="GO" id="GO:0005634">
    <property type="term" value="C:nucleus"/>
    <property type="evidence" value="ECO:0007669"/>
    <property type="project" value="UniProtKB-SubCell"/>
</dbReference>
<evidence type="ECO:0000256" key="5">
    <source>
        <dbReference type="ARBA" id="ARBA00023242"/>
    </source>
</evidence>
<dbReference type="Pfam" id="PF23177">
    <property type="entry name" value="bHLH_IRO3"/>
    <property type="match status" value="1"/>
</dbReference>
<evidence type="ECO:0000313" key="9">
    <source>
        <dbReference type="EMBL" id="KZV49697.1"/>
    </source>
</evidence>
<dbReference type="PANTHER" id="PTHR47075">
    <property type="entry name" value="TRANSCRIPTION FACTOR BHLH47"/>
    <property type="match status" value="1"/>
</dbReference>
<feature type="coiled-coil region" evidence="6">
    <location>
        <begin position="70"/>
        <end position="132"/>
    </location>
</feature>
<keyword evidence="4" id="KW-0804">Transcription</keyword>
<dbReference type="Proteomes" id="UP000250235">
    <property type="component" value="Unassembled WGS sequence"/>
</dbReference>
<reference evidence="9 10" key="1">
    <citation type="journal article" date="2015" name="Proc. Natl. Acad. Sci. U.S.A.">
        <title>The resurrection genome of Boea hygrometrica: A blueprint for survival of dehydration.</title>
        <authorList>
            <person name="Xiao L."/>
            <person name="Yang G."/>
            <person name="Zhang L."/>
            <person name="Yang X."/>
            <person name="Zhao S."/>
            <person name="Ji Z."/>
            <person name="Zhou Q."/>
            <person name="Hu M."/>
            <person name="Wang Y."/>
            <person name="Chen M."/>
            <person name="Xu Y."/>
            <person name="Jin H."/>
            <person name="Xiao X."/>
            <person name="Hu G."/>
            <person name="Bao F."/>
            <person name="Hu Y."/>
            <person name="Wan P."/>
            <person name="Li L."/>
            <person name="Deng X."/>
            <person name="Kuang T."/>
            <person name="Xiang C."/>
            <person name="Zhu J.K."/>
            <person name="Oliver M.J."/>
            <person name="He Y."/>
        </authorList>
    </citation>
    <scope>NUCLEOTIDE SEQUENCE [LARGE SCALE GENOMIC DNA]</scope>
    <source>
        <strain evidence="10">cv. XS01</strain>
    </source>
</reference>
<keyword evidence="5" id="KW-0539">Nucleus</keyword>
<dbReference type="PROSITE" id="PS50888">
    <property type="entry name" value="BHLH"/>
    <property type="match status" value="1"/>
</dbReference>
<keyword evidence="10" id="KW-1185">Reference proteome</keyword>
<proteinExistence type="predicted"/>
<sequence>MGSEAGDSIIDLVNVTTRLCPRKRNPNKVPRKIHKAEREKLKRDHMNELFVDLSKVLDLNHPSNGKASMLRDTIRLLAELLAQVDHLKKENAALLSESNYVTVEKNELVEENSALGTQIKKLQNEIDEMENCSNSDYSRQPQSNGVAPASEDHVAVPLLHNASDSNSVLGPIFVMPLHPDSQVYPKPYSETNTSMVSGVSRPEPRYPSSSDSWPLHILTKQANMAEDV</sequence>
<evidence type="ECO:0000256" key="1">
    <source>
        <dbReference type="ARBA" id="ARBA00004123"/>
    </source>
</evidence>